<sequence length="32" mass="3879">MRKMIKRLLKKYKYPPEEAANALETVIRQCKQ</sequence>
<dbReference type="AlphaFoldDB" id="A0A6N2VGQ5"/>
<proteinExistence type="predicted"/>
<organism evidence="2">
    <name type="scientific">Bacteroides ovatus</name>
    <dbReference type="NCBI Taxonomy" id="28116"/>
    <lineage>
        <taxon>Bacteria</taxon>
        <taxon>Pseudomonadati</taxon>
        <taxon>Bacteroidota</taxon>
        <taxon>Bacteroidia</taxon>
        <taxon>Bacteroidales</taxon>
        <taxon>Bacteroidaceae</taxon>
        <taxon>Bacteroides</taxon>
    </lineage>
</organism>
<gene>
    <name evidence="2" type="ORF">BOLFYP28_02265</name>
</gene>
<dbReference type="Pfam" id="PF11867">
    <property type="entry name" value="T1RH-like_C"/>
    <property type="match status" value="1"/>
</dbReference>
<reference evidence="2" key="1">
    <citation type="submission" date="2019-11" db="EMBL/GenBank/DDBJ databases">
        <authorList>
            <person name="Feng L."/>
        </authorList>
    </citation>
    <scope>NUCLEOTIDE SEQUENCE</scope>
    <source>
        <strain evidence="2">BovatusLFYP28</strain>
    </source>
</reference>
<protein>
    <recommendedName>
        <fullName evidence="1">Type I restriction enzyme HindI endonuclease subunit-like C-terminal domain-containing protein</fullName>
    </recommendedName>
</protein>
<dbReference type="EMBL" id="CACRTD010000036">
    <property type="protein sequence ID" value="VYT28673.1"/>
    <property type="molecule type" value="Genomic_DNA"/>
</dbReference>
<accession>A0A6N2VGQ5</accession>
<feature type="domain" description="Type I restriction enzyme HindI endonuclease subunit-like C-terminal" evidence="1">
    <location>
        <begin position="1"/>
        <end position="31"/>
    </location>
</feature>
<evidence type="ECO:0000259" key="1">
    <source>
        <dbReference type="Pfam" id="PF11867"/>
    </source>
</evidence>
<name>A0A6N2VGQ5_BACOV</name>
<dbReference type="InterPro" id="IPR021810">
    <property type="entry name" value="T1RH-like_C"/>
</dbReference>
<evidence type="ECO:0000313" key="2">
    <source>
        <dbReference type="EMBL" id="VYT28673.1"/>
    </source>
</evidence>